<reference evidence="4 5" key="1">
    <citation type="journal article" date="2018" name="Microbiome">
        <title>Fine metagenomic profile of the Mediterranean stratified and mixed water columns revealed by assembly and recruitment.</title>
        <authorList>
            <person name="Haro-Moreno J.M."/>
            <person name="Lopez-Perez M."/>
            <person name="De La Torre J.R."/>
            <person name="Picazo A."/>
            <person name="Camacho A."/>
            <person name="Rodriguez-Valera F."/>
        </authorList>
    </citation>
    <scope>NUCLEOTIDE SEQUENCE [LARGE SCALE GENOMIC DNA]</scope>
    <source>
        <strain evidence="4">MED-G83</strain>
    </source>
</reference>
<evidence type="ECO:0000259" key="3">
    <source>
        <dbReference type="Pfam" id="PF01551"/>
    </source>
</evidence>
<evidence type="ECO:0000256" key="2">
    <source>
        <dbReference type="SAM" id="SignalP"/>
    </source>
</evidence>
<keyword evidence="1 2" id="KW-0732">Signal</keyword>
<evidence type="ECO:0000256" key="1">
    <source>
        <dbReference type="ARBA" id="ARBA00022729"/>
    </source>
</evidence>
<dbReference type="InterPro" id="IPR050570">
    <property type="entry name" value="Cell_wall_metabolism_enzyme"/>
</dbReference>
<dbReference type="PANTHER" id="PTHR21666:SF289">
    <property type="entry name" value="L-ALA--D-GLU ENDOPEPTIDASE"/>
    <property type="match status" value="1"/>
</dbReference>
<dbReference type="Gene3D" id="2.70.70.10">
    <property type="entry name" value="Glucose Permease (Domain IIA)"/>
    <property type="match status" value="1"/>
</dbReference>
<proteinExistence type="predicted"/>
<feature type="domain" description="M23ase beta-sheet core" evidence="3">
    <location>
        <begin position="159"/>
        <end position="253"/>
    </location>
</feature>
<sequence>MKKNKVFSLVFSICLVSCTTFIQEQYASPIQLVGNSGEYIILPTKTGTGYLIKNREGNKEVFGLPYVTEEELIIIAGKEILMQPVDYGESRITITNNSLVNLSPEDQARANAEAIKVNQAVKQITQQTDFNFDFSPPVQNFITSGYGKKRFINGNPRSPHLALDIDGYEGDSIYAPKAGVVVIAEEHFYSGKMMLINHGGGLFTSYSHMSDWVAEEGDYVEAKELIGKVGSSGRVTGPHLHWVVYLNGNRINPELLVDLQYYQD</sequence>
<dbReference type="Pfam" id="PF01551">
    <property type="entry name" value="Peptidase_M23"/>
    <property type="match status" value="1"/>
</dbReference>
<name>A0A368BJZ0_9GAMM</name>
<dbReference type="SUPFAM" id="SSF51261">
    <property type="entry name" value="Duplicated hybrid motif"/>
    <property type="match status" value="1"/>
</dbReference>
<dbReference type="InterPro" id="IPR016047">
    <property type="entry name" value="M23ase_b-sheet_dom"/>
</dbReference>
<dbReference type="PANTHER" id="PTHR21666">
    <property type="entry name" value="PEPTIDASE-RELATED"/>
    <property type="match status" value="1"/>
</dbReference>
<dbReference type="CDD" id="cd12797">
    <property type="entry name" value="M23_peptidase"/>
    <property type="match status" value="1"/>
</dbReference>
<accession>A0A368BJZ0</accession>
<protein>
    <submittedName>
        <fullName evidence="4">M23 family peptidase</fullName>
    </submittedName>
</protein>
<comment type="caution">
    <text evidence="4">The sequence shown here is derived from an EMBL/GenBank/DDBJ whole genome shotgun (WGS) entry which is preliminary data.</text>
</comment>
<evidence type="ECO:0000313" key="5">
    <source>
        <dbReference type="Proteomes" id="UP000252147"/>
    </source>
</evidence>
<organism evidence="4 5">
    <name type="scientific">SAR86 cluster bacterium</name>
    <dbReference type="NCBI Taxonomy" id="2030880"/>
    <lineage>
        <taxon>Bacteria</taxon>
        <taxon>Pseudomonadati</taxon>
        <taxon>Pseudomonadota</taxon>
        <taxon>Gammaproteobacteria</taxon>
        <taxon>SAR86 cluster</taxon>
    </lineage>
</organism>
<dbReference type="GO" id="GO:0004222">
    <property type="term" value="F:metalloendopeptidase activity"/>
    <property type="evidence" value="ECO:0007669"/>
    <property type="project" value="TreeGrafter"/>
</dbReference>
<gene>
    <name evidence="4" type="ORF">DBW97_04465</name>
</gene>
<evidence type="ECO:0000313" key="4">
    <source>
        <dbReference type="EMBL" id="RCL37619.1"/>
    </source>
</evidence>
<dbReference type="Proteomes" id="UP000252147">
    <property type="component" value="Unassembled WGS sequence"/>
</dbReference>
<dbReference type="InterPro" id="IPR011055">
    <property type="entry name" value="Dup_hybrid_motif"/>
</dbReference>
<feature type="chain" id="PRO_5016753141" evidence="2">
    <location>
        <begin position="23"/>
        <end position="264"/>
    </location>
</feature>
<feature type="signal peptide" evidence="2">
    <location>
        <begin position="1"/>
        <end position="22"/>
    </location>
</feature>
<dbReference type="EMBL" id="QOPD01000008">
    <property type="protein sequence ID" value="RCL37619.1"/>
    <property type="molecule type" value="Genomic_DNA"/>
</dbReference>
<dbReference type="AlphaFoldDB" id="A0A368BJZ0"/>